<evidence type="ECO:0000313" key="1">
    <source>
        <dbReference type="EMBL" id="TQE43604.1"/>
    </source>
</evidence>
<dbReference type="AlphaFoldDB" id="A0A540R882"/>
<protein>
    <submittedName>
        <fullName evidence="1">Uncharacterized protein</fullName>
    </submittedName>
</protein>
<dbReference type="EMBL" id="VHIR01000007">
    <property type="protein sequence ID" value="TQE43604.1"/>
    <property type="molecule type" value="Genomic_DNA"/>
</dbReference>
<proteinExistence type="predicted"/>
<keyword evidence="2" id="KW-1185">Reference proteome</keyword>
<dbReference type="Proteomes" id="UP000318080">
    <property type="component" value="Unassembled WGS sequence"/>
</dbReference>
<accession>A0A540R882</accession>
<dbReference type="STRING" id="1686286.GCA_900092335_02650"/>
<organism evidence="1 2">
    <name type="scientific">Corynebacterium phoceense</name>
    <dbReference type="NCBI Taxonomy" id="1686286"/>
    <lineage>
        <taxon>Bacteria</taxon>
        <taxon>Bacillati</taxon>
        <taxon>Actinomycetota</taxon>
        <taxon>Actinomycetes</taxon>
        <taxon>Mycobacteriales</taxon>
        <taxon>Corynebacteriaceae</taxon>
        <taxon>Corynebacterium</taxon>
    </lineage>
</organism>
<evidence type="ECO:0000313" key="2">
    <source>
        <dbReference type="Proteomes" id="UP000318080"/>
    </source>
</evidence>
<gene>
    <name evidence="1" type="ORF">EJK80_06240</name>
</gene>
<comment type="caution">
    <text evidence="1">The sequence shown here is derived from an EMBL/GenBank/DDBJ whole genome shotgun (WGS) entry which is preliminary data.</text>
</comment>
<reference evidence="1 2" key="1">
    <citation type="submission" date="2019-06" db="EMBL/GenBank/DDBJ databases">
        <title>Draft genome of C. phoceense Strain 272.</title>
        <authorList>
            <person name="Pacheco L.G.C."/>
            <person name="Barberis C.M."/>
            <person name="Almuzara M.N."/>
            <person name="Traglia G.M."/>
            <person name="Santos C.S."/>
            <person name="Rocha D.J.P.G."/>
            <person name="Aguiar E.R.G.R."/>
            <person name="Vay C.A."/>
        </authorList>
    </citation>
    <scope>NUCLEOTIDE SEQUENCE [LARGE SCALE GENOMIC DNA]</scope>
    <source>
        <strain evidence="1 2">272</strain>
    </source>
</reference>
<name>A0A540R882_9CORY</name>
<sequence>MPRHIGPGEAADKVKHIEGMYRALASFSDVPPKYRRLLERAAAEAHHTAALLNAYERKIRHAHPDRLPTHRS</sequence>